<sequence length="255" mass="28459">MHRYALKIEYNGAPYHGWQRQVDLPSVQGMIEQAIGKVAGSAHEIAAAGRTDAGVHAWAQVAHVDMERDWDTFRLSEAINYHLKPNPIAIIGCAKVTEAFHARFSAVERRYIFRMVSRRAPIVHEAGLVWQVKPPLSLEAMQEGAKHLLGYHDFTTFRSSICQGLTPFKTLDRLDVSEHPYPGGAEFRFDVRARSFLHNQVRSFVGTLERVGAGHLEPSDVKRRLEACARSACGPVSAPHGLYLAGVGYEDDPFE</sequence>
<keyword evidence="2 4" id="KW-0819">tRNA processing</keyword>
<dbReference type="EMBL" id="CVQV01000013">
    <property type="protein sequence ID" value="CRK76241.1"/>
    <property type="molecule type" value="Genomic_DNA"/>
</dbReference>
<comment type="function">
    <text evidence="4">Formation of pseudouridine at positions 38, 39 and 40 in the anticodon stem and loop of transfer RNAs.</text>
</comment>
<feature type="active site" description="Nucleophile" evidence="4 5">
    <location>
        <position position="52"/>
    </location>
</feature>
<dbReference type="CDD" id="cd02570">
    <property type="entry name" value="PseudoU_synth_EcTruA"/>
    <property type="match status" value="1"/>
</dbReference>
<dbReference type="InterPro" id="IPR020095">
    <property type="entry name" value="PsdUridine_synth_TruA_C"/>
</dbReference>
<evidence type="ECO:0000313" key="10">
    <source>
        <dbReference type="Proteomes" id="UP000048949"/>
    </source>
</evidence>
<dbReference type="PANTHER" id="PTHR11142">
    <property type="entry name" value="PSEUDOURIDYLATE SYNTHASE"/>
    <property type="match status" value="1"/>
</dbReference>
<dbReference type="Gene3D" id="3.30.70.580">
    <property type="entry name" value="Pseudouridine synthase I, catalytic domain, N-terminal subdomain"/>
    <property type="match status" value="1"/>
</dbReference>
<evidence type="ECO:0000313" key="9">
    <source>
        <dbReference type="EMBL" id="CRK76241.1"/>
    </source>
</evidence>
<dbReference type="Proteomes" id="UP000048949">
    <property type="component" value="Unassembled WGS sequence"/>
</dbReference>
<dbReference type="OrthoDB" id="9811823at2"/>
<dbReference type="AlphaFoldDB" id="A0A0U1NND6"/>
<feature type="binding site" evidence="4 6">
    <location>
        <position position="111"/>
    </location>
    <ligand>
        <name>substrate</name>
    </ligand>
</feature>
<evidence type="ECO:0000256" key="5">
    <source>
        <dbReference type="PIRSR" id="PIRSR001430-1"/>
    </source>
</evidence>
<dbReference type="InterPro" id="IPR020097">
    <property type="entry name" value="PsdUridine_synth_TruA_a/b_dom"/>
</dbReference>
<evidence type="ECO:0000256" key="1">
    <source>
        <dbReference type="ARBA" id="ARBA00009375"/>
    </source>
</evidence>
<evidence type="ECO:0000256" key="2">
    <source>
        <dbReference type="ARBA" id="ARBA00022694"/>
    </source>
</evidence>
<dbReference type="PANTHER" id="PTHR11142:SF0">
    <property type="entry name" value="TRNA PSEUDOURIDINE SYNTHASE-LIKE 1"/>
    <property type="match status" value="1"/>
</dbReference>
<dbReference type="GO" id="GO:0031119">
    <property type="term" value="P:tRNA pseudouridine synthesis"/>
    <property type="evidence" value="ECO:0007669"/>
    <property type="project" value="UniProtKB-UniRule"/>
</dbReference>
<feature type="domain" description="Pseudouridine synthase I TruA alpha/beta" evidence="8">
    <location>
        <begin position="9"/>
        <end position="104"/>
    </location>
</feature>
<evidence type="ECO:0000256" key="4">
    <source>
        <dbReference type="HAMAP-Rule" id="MF_00171"/>
    </source>
</evidence>
<evidence type="ECO:0000256" key="3">
    <source>
        <dbReference type="ARBA" id="ARBA00023235"/>
    </source>
</evidence>
<gene>
    <name evidence="4 9" type="primary">truA</name>
    <name evidence="9" type="ORF">NIG5292_02298</name>
</gene>
<dbReference type="Pfam" id="PF01416">
    <property type="entry name" value="PseudoU_synth_1"/>
    <property type="match status" value="2"/>
</dbReference>
<reference evidence="9 10" key="1">
    <citation type="submission" date="2015-04" db="EMBL/GenBank/DDBJ databases">
        <authorList>
            <person name="Syromyatnikov M.Y."/>
            <person name="Popov V.N."/>
        </authorList>
    </citation>
    <scope>NUCLEOTIDE SEQUENCE [LARGE SCALE GENOMIC DNA]</scope>
    <source>
        <strain evidence="9 10">CECT 5292</strain>
    </source>
</reference>
<dbReference type="NCBIfam" id="TIGR00071">
    <property type="entry name" value="hisT_truA"/>
    <property type="match status" value="1"/>
</dbReference>
<keyword evidence="10" id="KW-1185">Reference proteome</keyword>
<dbReference type="SUPFAM" id="SSF55120">
    <property type="entry name" value="Pseudouridine synthase"/>
    <property type="match status" value="1"/>
</dbReference>
<dbReference type="PIRSF" id="PIRSF001430">
    <property type="entry name" value="tRNA_psdUrid_synth"/>
    <property type="match status" value="1"/>
</dbReference>
<dbReference type="STRING" id="282199.GCA_001049735_02297"/>
<evidence type="ECO:0000256" key="6">
    <source>
        <dbReference type="PIRSR" id="PIRSR001430-2"/>
    </source>
</evidence>
<dbReference type="HAMAP" id="MF_00171">
    <property type="entry name" value="TruA"/>
    <property type="match status" value="1"/>
</dbReference>
<dbReference type="GO" id="GO:0003723">
    <property type="term" value="F:RNA binding"/>
    <property type="evidence" value="ECO:0007669"/>
    <property type="project" value="InterPro"/>
</dbReference>
<comment type="caution">
    <text evidence="4">Lacks conserved residue(s) required for the propagation of feature annotation.</text>
</comment>
<comment type="subunit">
    <text evidence="4">Homodimer.</text>
</comment>
<comment type="similarity">
    <text evidence="1 4 7">Belongs to the tRNA pseudouridine synthase TruA family.</text>
</comment>
<evidence type="ECO:0000259" key="8">
    <source>
        <dbReference type="Pfam" id="PF01416"/>
    </source>
</evidence>
<dbReference type="Gene3D" id="3.30.70.660">
    <property type="entry name" value="Pseudouridine synthase I, catalytic domain, C-terminal subdomain"/>
    <property type="match status" value="1"/>
</dbReference>
<dbReference type="EC" id="5.4.99.12" evidence="4"/>
<dbReference type="InterPro" id="IPR001406">
    <property type="entry name" value="PsdUridine_synth_TruA"/>
</dbReference>
<keyword evidence="3 4" id="KW-0413">Isomerase</keyword>
<protein>
    <recommendedName>
        <fullName evidence="4">tRNA pseudouridine synthase A</fullName>
        <ecNumber evidence="4">5.4.99.12</ecNumber>
    </recommendedName>
    <alternativeName>
        <fullName evidence="4">tRNA pseudouridine(38-40) synthase</fullName>
    </alternativeName>
    <alternativeName>
        <fullName evidence="4">tRNA pseudouridylate synthase I</fullName>
    </alternativeName>
    <alternativeName>
        <fullName evidence="4">tRNA-uridine isomerase I</fullName>
    </alternativeName>
</protein>
<dbReference type="InterPro" id="IPR020103">
    <property type="entry name" value="PsdUridine_synth_cat_dom_sf"/>
</dbReference>
<evidence type="ECO:0000256" key="7">
    <source>
        <dbReference type="RuleBase" id="RU003792"/>
    </source>
</evidence>
<dbReference type="RefSeq" id="WP_048599639.1">
    <property type="nucleotide sequence ID" value="NZ_CBFHGK010000007.1"/>
</dbReference>
<comment type="catalytic activity">
    <reaction evidence="4 7">
        <text>uridine(38/39/40) in tRNA = pseudouridine(38/39/40) in tRNA</text>
        <dbReference type="Rhea" id="RHEA:22376"/>
        <dbReference type="Rhea" id="RHEA-COMP:10085"/>
        <dbReference type="Rhea" id="RHEA-COMP:10087"/>
        <dbReference type="ChEBI" id="CHEBI:65314"/>
        <dbReference type="ChEBI" id="CHEBI:65315"/>
        <dbReference type="EC" id="5.4.99.12"/>
    </reaction>
</comment>
<dbReference type="GO" id="GO:0160147">
    <property type="term" value="F:tRNA pseudouridine(38-40) synthase activity"/>
    <property type="evidence" value="ECO:0007669"/>
    <property type="project" value="UniProtKB-EC"/>
</dbReference>
<dbReference type="FunFam" id="3.30.70.580:FF:000001">
    <property type="entry name" value="tRNA pseudouridine synthase A"/>
    <property type="match status" value="1"/>
</dbReference>
<organism evidence="9 10">
    <name type="scientific">Nereida ignava</name>
    <dbReference type="NCBI Taxonomy" id="282199"/>
    <lineage>
        <taxon>Bacteria</taxon>
        <taxon>Pseudomonadati</taxon>
        <taxon>Pseudomonadota</taxon>
        <taxon>Alphaproteobacteria</taxon>
        <taxon>Rhodobacterales</taxon>
        <taxon>Roseobacteraceae</taxon>
        <taxon>Nereida</taxon>
    </lineage>
</organism>
<name>A0A0U1NND6_9RHOB</name>
<accession>A0A0U1NND6</accession>
<feature type="domain" description="Pseudouridine synthase I TruA alpha/beta" evidence="8">
    <location>
        <begin position="145"/>
        <end position="250"/>
    </location>
</feature>
<dbReference type="InterPro" id="IPR020094">
    <property type="entry name" value="TruA/RsuA/RluB/E/F_N"/>
</dbReference>
<proteinExistence type="inferred from homology"/>